<keyword evidence="2 5" id="KW-0732">Signal</keyword>
<evidence type="ECO:0000256" key="3">
    <source>
        <dbReference type="ARBA" id="ARBA00023180"/>
    </source>
</evidence>
<dbReference type="Gene3D" id="2.30.39.10">
    <property type="entry name" value="Alpha-1-antitrypsin, domain 1"/>
    <property type="match status" value="2"/>
</dbReference>
<evidence type="ECO:0000256" key="2">
    <source>
        <dbReference type="ARBA" id="ARBA00022729"/>
    </source>
</evidence>
<dbReference type="Gene3D" id="3.30.497.10">
    <property type="entry name" value="Antithrombin, subunit I, domain 2"/>
    <property type="match status" value="2"/>
</dbReference>
<dbReference type="InterPro" id="IPR023796">
    <property type="entry name" value="Serpin_dom"/>
</dbReference>
<keyword evidence="8" id="KW-1185">Reference proteome</keyword>
<dbReference type="PANTHER" id="PTHR11461">
    <property type="entry name" value="SERINE PROTEASE INHIBITOR, SERPIN"/>
    <property type="match status" value="1"/>
</dbReference>
<name>A0A315VX72_GAMAF</name>
<feature type="non-terminal residue" evidence="7">
    <location>
        <position position="432"/>
    </location>
</feature>
<comment type="caution">
    <text evidence="7">The sequence shown here is derived from an EMBL/GenBank/DDBJ whole genome shotgun (WGS) entry which is preliminary data.</text>
</comment>
<dbReference type="InterPro" id="IPR000215">
    <property type="entry name" value="Serpin_fam"/>
</dbReference>
<comment type="similarity">
    <text evidence="1 4">Belongs to the serpin family.</text>
</comment>
<accession>A0A315VX72</accession>
<dbReference type="Pfam" id="PF00079">
    <property type="entry name" value="Serpin"/>
    <property type="match status" value="2"/>
</dbReference>
<dbReference type="Proteomes" id="UP000250572">
    <property type="component" value="Unassembled WGS sequence"/>
</dbReference>
<feature type="signal peptide" evidence="5">
    <location>
        <begin position="1"/>
        <end position="20"/>
    </location>
</feature>
<evidence type="ECO:0000313" key="8">
    <source>
        <dbReference type="Proteomes" id="UP000250572"/>
    </source>
</evidence>
<dbReference type="InterPro" id="IPR042185">
    <property type="entry name" value="Serpin_sf_2"/>
</dbReference>
<dbReference type="InterPro" id="IPR036186">
    <property type="entry name" value="Serpin_sf"/>
</dbReference>
<sequence length="432" mass="48328">MRGIFASCALTALLLAVAQAHHHIDHDTMKCRAISSPNSNFAFSLYKKINGRTAAGKNIFMSPLGLSAALSMLSTGARGKTQAQLFSTLGYANLDQARVNEAYSHLFQMLGQSQQEQKLDLGNSIAVRTGFNPLQTYLTDIQNNYNGEVFSVDFSNPSEAVGQINRHIATKTQDKIKNIVKDLDPSIAMVLINYVYFRGQWERPFNKNLTHKADFHVDENTKVEVDMMKKMGRFDYYHDHDNHTTIVSLPYKGNTSMMIVLPDENKMEVVEGFLSKAYVKHWHNSLYKKDVNHGVEEHHGTVDNVSIGKYCIIQDLLFYSNLNLFMPKFSISVETSMDETLKEMGITEAFSDVANFSAISEEIKLKVSKVSHQAVLSVDETGTEAAAATTIEIMPMSLPVDVRLNRPFLVFIIEHSTRSIIFAGKINNPTAA</sequence>
<dbReference type="AlphaFoldDB" id="A0A315VX72"/>
<reference evidence="7 8" key="1">
    <citation type="journal article" date="2018" name="G3 (Bethesda)">
        <title>A High-Quality Reference Genome for the Invasive Mosquitofish Gambusia affinis Using a Chicago Library.</title>
        <authorList>
            <person name="Hoffberg S.L."/>
            <person name="Troendle N.J."/>
            <person name="Glenn T.C."/>
            <person name="Mahmud O."/>
            <person name="Louha S."/>
            <person name="Chalopin D."/>
            <person name="Bennetzen J.L."/>
            <person name="Mauricio R."/>
        </authorList>
    </citation>
    <scope>NUCLEOTIDE SEQUENCE [LARGE SCALE GENOMIC DNA]</scope>
    <source>
        <strain evidence="7">NE01/NJP1002.9</strain>
        <tissue evidence="7">Muscle</tissue>
    </source>
</reference>
<gene>
    <name evidence="7" type="ORF">CCH79_00000232</name>
</gene>
<dbReference type="STRING" id="33528.ENSGAFP00000013771"/>
<dbReference type="FunFam" id="3.30.497.10:FF:000001">
    <property type="entry name" value="Serine protease inhibitor"/>
    <property type="match status" value="1"/>
</dbReference>
<dbReference type="EMBL" id="NHOQ01001000">
    <property type="protein sequence ID" value="PWA27925.1"/>
    <property type="molecule type" value="Genomic_DNA"/>
</dbReference>
<evidence type="ECO:0000256" key="1">
    <source>
        <dbReference type="ARBA" id="ARBA00009500"/>
    </source>
</evidence>
<keyword evidence="3" id="KW-0325">Glycoprotein</keyword>
<dbReference type="InterPro" id="IPR023795">
    <property type="entry name" value="Serpin_CS"/>
</dbReference>
<evidence type="ECO:0000256" key="5">
    <source>
        <dbReference type="SAM" id="SignalP"/>
    </source>
</evidence>
<evidence type="ECO:0000256" key="4">
    <source>
        <dbReference type="RuleBase" id="RU000411"/>
    </source>
</evidence>
<proteinExistence type="inferred from homology"/>
<feature type="domain" description="Serpin" evidence="6">
    <location>
        <begin position="43"/>
        <end position="429"/>
    </location>
</feature>
<dbReference type="GO" id="GO:0004867">
    <property type="term" value="F:serine-type endopeptidase inhibitor activity"/>
    <property type="evidence" value="ECO:0007669"/>
    <property type="project" value="InterPro"/>
</dbReference>
<dbReference type="SMART" id="SM00093">
    <property type="entry name" value="SERPIN"/>
    <property type="match status" value="1"/>
</dbReference>
<organism evidence="7 8">
    <name type="scientific">Gambusia affinis</name>
    <name type="common">Western mosquitofish</name>
    <name type="synonym">Heterandria affinis</name>
    <dbReference type="NCBI Taxonomy" id="33528"/>
    <lineage>
        <taxon>Eukaryota</taxon>
        <taxon>Metazoa</taxon>
        <taxon>Chordata</taxon>
        <taxon>Craniata</taxon>
        <taxon>Vertebrata</taxon>
        <taxon>Euteleostomi</taxon>
        <taxon>Actinopterygii</taxon>
        <taxon>Neopterygii</taxon>
        <taxon>Teleostei</taxon>
        <taxon>Neoteleostei</taxon>
        <taxon>Acanthomorphata</taxon>
        <taxon>Ovalentaria</taxon>
        <taxon>Atherinomorphae</taxon>
        <taxon>Cyprinodontiformes</taxon>
        <taxon>Poeciliidae</taxon>
        <taxon>Poeciliinae</taxon>
        <taxon>Gambusia</taxon>
    </lineage>
</organism>
<dbReference type="FunFam" id="2.30.39.10:FF:000003">
    <property type="entry name" value="alpha-1-antitrypsin isoform X1"/>
    <property type="match status" value="1"/>
</dbReference>
<dbReference type="Gene3D" id="2.10.310.10">
    <property type="entry name" value="Serpins superfamily"/>
    <property type="match status" value="1"/>
</dbReference>
<feature type="chain" id="PRO_5016396714" description="Serpin domain-containing protein" evidence="5">
    <location>
        <begin position="21"/>
        <end position="432"/>
    </location>
</feature>
<dbReference type="PRINTS" id="PR00780">
    <property type="entry name" value="LEUSERPINII"/>
</dbReference>
<evidence type="ECO:0000259" key="6">
    <source>
        <dbReference type="SMART" id="SM00093"/>
    </source>
</evidence>
<evidence type="ECO:0000313" key="7">
    <source>
        <dbReference type="EMBL" id="PWA27925.1"/>
    </source>
</evidence>
<protein>
    <recommendedName>
        <fullName evidence="6">Serpin domain-containing protein</fullName>
    </recommendedName>
</protein>
<dbReference type="FunFam" id="2.10.310.10:FF:000001">
    <property type="entry name" value="Serpin family A member 1"/>
    <property type="match status" value="1"/>
</dbReference>
<dbReference type="SUPFAM" id="SSF56574">
    <property type="entry name" value="Serpins"/>
    <property type="match status" value="1"/>
</dbReference>
<dbReference type="InterPro" id="IPR042178">
    <property type="entry name" value="Serpin_sf_1"/>
</dbReference>
<dbReference type="PANTHER" id="PTHR11461:SF363">
    <property type="entry name" value="SERINE (OR CYSTEINE) PROTEINASE INHIBITOR, CLADE A (ALPHA-1 ANTIPROTEINASE, ANTITRYPSIN), MEMBER 1, LIKE PRECURSOR-RELATED"/>
    <property type="match status" value="1"/>
</dbReference>
<dbReference type="PROSITE" id="PS00284">
    <property type="entry name" value="SERPIN"/>
    <property type="match status" value="1"/>
</dbReference>
<dbReference type="GO" id="GO:0005615">
    <property type="term" value="C:extracellular space"/>
    <property type="evidence" value="ECO:0007669"/>
    <property type="project" value="InterPro"/>
</dbReference>